<dbReference type="SUPFAM" id="SSF52540">
    <property type="entry name" value="P-loop containing nucleoside triphosphate hydrolases"/>
    <property type="match status" value="1"/>
</dbReference>
<dbReference type="Gene3D" id="3.40.50.300">
    <property type="entry name" value="P-loop containing nucleotide triphosphate hydrolases"/>
    <property type="match status" value="1"/>
</dbReference>
<dbReference type="NCBIfam" id="TIGR00678">
    <property type="entry name" value="holB"/>
    <property type="match status" value="1"/>
</dbReference>
<organism evidence="1 2">
    <name type="scientific">SAR324 cluster bacterium</name>
    <dbReference type="NCBI Taxonomy" id="2024889"/>
    <lineage>
        <taxon>Bacteria</taxon>
        <taxon>Deltaproteobacteria</taxon>
        <taxon>SAR324 cluster</taxon>
    </lineage>
</organism>
<dbReference type="InterPro" id="IPR027417">
    <property type="entry name" value="P-loop_NTPase"/>
</dbReference>
<dbReference type="PANTHER" id="PTHR11669:SF8">
    <property type="entry name" value="DNA POLYMERASE III SUBUNIT DELTA"/>
    <property type="match status" value="1"/>
</dbReference>
<accession>A0A432G8N6</accession>
<dbReference type="PANTHER" id="PTHR11669">
    <property type="entry name" value="REPLICATION FACTOR C / DNA POLYMERASE III GAMMA-TAU SUBUNIT"/>
    <property type="match status" value="1"/>
</dbReference>
<dbReference type="Proteomes" id="UP000286732">
    <property type="component" value="Unassembled WGS sequence"/>
</dbReference>
<dbReference type="GO" id="GO:0008408">
    <property type="term" value="F:3'-5' exonuclease activity"/>
    <property type="evidence" value="ECO:0007669"/>
    <property type="project" value="InterPro"/>
</dbReference>
<dbReference type="EMBL" id="QNZM01000198">
    <property type="protein sequence ID" value="RTZ79937.1"/>
    <property type="molecule type" value="Genomic_DNA"/>
</dbReference>
<reference evidence="1 2" key="1">
    <citation type="submission" date="2018-06" db="EMBL/GenBank/DDBJ databases">
        <title>Combined omics and stable isotope probing to characterize newly discovered Mariana Back-Arc vent microbial communities.</title>
        <authorList>
            <person name="Trembath-Reichert E."/>
            <person name="Huber J.A."/>
        </authorList>
    </citation>
    <scope>NUCLEOTIDE SEQUENCE [LARGE SCALE GENOMIC DNA]</scope>
    <source>
        <strain evidence="1">MAG 63_2</strain>
    </source>
</reference>
<comment type="caution">
    <text evidence="1">The sequence shown here is derived from an EMBL/GenBank/DDBJ whole genome shotgun (WGS) entry which is preliminary data.</text>
</comment>
<name>A0A432G8N6_9DELT</name>
<protein>
    <submittedName>
        <fullName evidence="1">DNA polymerase III subunit delta</fullName>
        <ecNumber evidence="1">2.7.7.7</ecNumber>
    </submittedName>
</protein>
<dbReference type="GO" id="GO:0003887">
    <property type="term" value="F:DNA-directed DNA polymerase activity"/>
    <property type="evidence" value="ECO:0007669"/>
    <property type="project" value="UniProtKB-EC"/>
</dbReference>
<dbReference type="Pfam" id="PF13177">
    <property type="entry name" value="DNA_pol3_delta2"/>
    <property type="match status" value="1"/>
</dbReference>
<dbReference type="EC" id="2.7.7.7" evidence="1"/>
<dbReference type="InterPro" id="IPR050238">
    <property type="entry name" value="DNA_Rep/Repair_Clamp_Loader"/>
</dbReference>
<dbReference type="AlphaFoldDB" id="A0A432G8N6"/>
<dbReference type="InterPro" id="IPR004622">
    <property type="entry name" value="DNA_pol_HolB"/>
</dbReference>
<keyword evidence="1" id="KW-0808">Transferase</keyword>
<dbReference type="GO" id="GO:0006261">
    <property type="term" value="P:DNA-templated DNA replication"/>
    <property type="evidence" value="ECO:0007669"/>
    <property type="project" value="TreeGrafter"/>
</dbReference>
<gene>
    <name evidence="1" type="primary">holB</name>
    <name evidence="1" type="ORF">DSY98_05095</name>
</gene>
<evidence type="ECO:0000313" key="1">
    <source>
        <dbReference type="EMBL" id="RTZ79937.1"/>
    </source>
</evidence>
<proteinExistence type="predicted"/>
<sequence>MSAFLHFSVPDSTMPFREIYGQEHAIDLMNQAVQRDRMPHAWLFTGQANIGKYKTAVALAQKLNCRKCGEDACGECDICFQIAEQNFLDFQVLIPDGKFIKIDQIRKSLNWLHLHPDQAKKRVLILDGAQHLGREAANAFLKTLEEPAPKTLLILIADSSQQLLETIVSRCQQIRFRPLSEEISERILRETTNLSTARIQLLSAFSMGSVNGNLAERLELMETVQQTAIRWLTTFSAATLEEMLRTCETWAKSKNEEWRLLLDFLETWFRDLTWLFRGLPEEKLINRTVGSDENRISALRKSGEHFTLQQIFEIFGWIAESRRTIELNANKSLAVESLCLHMYRSAV</sequence>
<keyword evidence="1" id="KW-0548">Nucleotidyltransferase</keyword>
<evidence type="ECO:0000313" key="2">
    <source>
        <dbReference type="Proteomes" id="UP000286732"/>
    </source>
</evidence>